<proteinExistence type="predicted"/>
<evidence type="ECO:0000313" key="2">
    <source>
        <dbReference type="Proteomes" id="UP001148629"/>
    </source>
</evidence>
<dbReference type="Proteomes" id="UP001148629">
    <property type="component" value="Unassembled WGS sequence"/>
</dbReference>
<keyword evidence="2" id="KW-1185">Reference proteome</keyword>
<comment type="caution">
    <text evidence="1">The sequence shown here is derived from an EMBL/GenBank/DDBJ whole genome shotgun (WGS) entry which is preliminary data.</text>
</comment>
<organism evidence="1 2">
    <name type="scientific">Fusarium decemcellulare</name>
    <dbReference type="NCBI Taxonomy" id="57161"/>
    <lineage>
        <taxon>Eukaryota</taxon>
        <taxon>Fungi</taxon>
        <taxon>Dikarya</taxon>
        <taxon>Ascomycota</taxon>
        <taxon>Pezizomycotina</taxon>
        <taxon>Sordariomycetes</taxon>
        <taxon>Hypocreomycetidae</taxon>
        <taxon>Hypocreales</taxon>
        <taxon>Nectriaceae</taxon>
        <taxon>Fusarium</taxon>
        <taxon>Fusarium decemcellulare species complex</taxon>
    </lineage>
</organism>
<gene>
    <name evidence="1" type="ORF">NM208_g16128</name>
</gene>
<dbReference type="EMBL" id="JANRMS010004774">
    <property type="protein sequence ID" value="KAJ3506011.1"/>
    <property type="molecule type" value="Genomic_DNA"/>
</dbReference>
<protein>
    <submittedName>
        <fullName evidence="1">Uncharacterized protein</fullName>
    </submittedName>
</protein>
<sequence length="180" mass="19893">MVDACTIRYLSSPTVQRPVRLEDVSMTVLQPYMTNNHDTIGDTDRTPTYSGQFKHVDRLAACGHAELKQGRRQPHHTSPQQVDTHSLECVAEIWAVWEHAQPDAPSWQATLVSCSDNLAMTRLRGIYAGRKVSSFPSLSRPEKTHPGGRDAAPTRERGVLLNRGVPILAPDSGSLTGRSR</sequence>
<evidence type="ECO:0000313" key="1">
    <source>
        <dbReference type="EMBL" id="KAJ3506011.1"/>
    </source>
</evidence>
<reference evidence="1" key="1">
    <citation type="submission" date="2022-08" db="EMBL/GenBank/DDBJ databases">
        <title>Genome Sequence of Fusarium decemcellulare.</title>
        <authorList>
            <person name="Buettner E."/>
        </authorList>
    </citation>
    <scope>NUCLEOTIDE SEQUENCE</scope>
    <source>
        <strain evidence="1">Babe19</strain>
    </source>
</reference>
<name>A0ACC1RDM6_9HYPO</name>
<accession>A0ACC1RDM6</accession>